<dbReference type="GO" id="GO:0005524">
    <property type="term" value="F:ATP binding"/>
    <property type="evidence" value="ECO:0007669"/>
    <property type="project" value="InterPro"/>
</dbReference>
<keyword evidence="13" id="KW-1185">Reference proteome</keyword>
<evidence type="ECO:0000313" key="12">
    <source>
        <dbReference type="EnsemblPlants" id="Kaladp0006s0091.1.v1.1"/>
    </source>
</evidence>
<evidence type="ECO:0000313" key="13">
    <source>
        <dbReference type="Proteomes" id="UP000594263"/>
    </source>
</evidence>
<dbReference type="InterPro" id="IPR050647">
    <property type="entry name" value="Plant_LRR-RLKs"/>
</dbReference>
<keyword evidence="9" id="KW-0325">Glycoprotein</keyword>
<dbReference type="InterPro" id="IPR011009">
    <property type="entry name" value="Kinase-like_dom_sf"/>
</dbReference>
<dbReference type="InterPro" id="IPR032675">
    <property type="entry name" value="LRR_dom_sf"/>
</dbReference>
<dbReference type="Pfam" id="PF00560">
    <property type="entry name" value="LRR_1"/>
    <property type="match status" value="4"/>
</dbReference>
<name>A0A7N0SVK0_KALFE</name>
<keyword evidence="2" id="KW-0433">Leucine-rich repeat</keyword>
<dbReference type="Gramene" id="Kaladp0006s0091.1.v1.1">
    <property type="protein sequence ID" value="Kaladp0006s0091.1.v1.1"/>
    <property type="gene ID" value="Kaladp0006s0091.v1.1"/>
</dbReference>
<sequence>MHLFIIHIGNLSFLRFLDLREINGQKLISWENSNRVKQLFESRMVSLSRNNLTGIIPFEFGSLRKLTDFYVERNKLVGRMPSFLTNFSSISLIELGLGINHFHGEIKNSLQGLSNLAFLSLASNNLSGSISPLYNLSSLHIRYIYANHFTGTLARDISVAFSKATFFSFSDNEFTGTIPSSLSNISGLTILQISENSLTGRVPDDLGKLRYLKMLKLGVNLLGSDQPNDLSFLDSLTNCTELERLILGKNKFSGPLPDSVANLLGIFSLQMGGNYITGHIPQGIGELSGSALASFSLFVIVCVFFRDRRRHKKDGGDNLTQGYKRITYTTFRGNRGLCRIQPDRLDYKEKDFKARVFEFMSNGSLHNWLHSGDRNGETTRVLNLAKRLEIAIDVFCALDYLHNDCETPIIHCDIKPSDILLDDDLVAHVSCR</sequence>
<proteinExistence type="predicted"/>
<accession>A0A7N0SVK0</accession>
<keyword evidence="4" id="KW-0677">Repeat</keyword>
<keyword evidence="8 10" id="KW-0472">Membrane</keyword>
<dbReference type="InterPro" id="IPR000719">
    <property type="entry name" value="Prot_kinase_dom"/>
</dbReference>
<evidence type="ECO:0000256" key="2">
    <source>
        <dbReference type="ARBA" id="ARBA00022614"/>
    </source>
</evidence>
<evidence type="ECO:0000256" key="9">
    <source>
        <dbReference type="ARBA" id="ARBA00023180"/>
    </source>
</evidence>
<evidence type="ECO:0000256" key="1">
    <source>
        <dbReference type="ARBA" id="ARBA00004370"/>
    </source>
</evidence>
<dbReference type="PANTHER" id="PTHR48056">
    <property type="entry name" value="LRR RECEPTOR-LIKE SERINE/THREONINE-PROTEIN KINASE-RELATED"/>
    <property type="match status" value="1"/>
</dbReference>
<protein>
    <recommendedName>
        <fullName evidence="11">Protein kinase domain-containing protein</fullName>
    </recommendedName>
</protein>
<dbReference type="GO" id="GO:0016020">
    <property type="term" value="C:membrane"/>
    <property type="evidence" value="ECO:0007669"/>
    <property type="project" value="UniProtKB-SubCell"/>
</dbReference>
<dbReference type="PANTHER" id="PTHR48056:SF81">
    <property type="entry name" value="RECEPTOR PROTEIN-TYROSINE KINASE CEPR1"/>
    <property type="match status" value="1"/>
</dbReference>
<feature type="transmembrane region" description="Helical" evidence="10">
    <location>
        <begin position="287"/>
        <end position="305"/>
    </location>
</feature>
<evidence type="ECO:0000256" key="4">
    <source>
        <dbReference type="ARBA" id="ARBA00022737"/>
    </source>
</evidence>
<dbReference type="OMA" id="HITFAYN"/>
<dbReference type="SUPFAM" id="SSF52047">
    <property type="entry name" value="RNI-like"/>
    <property type="match status" value="1"/>
</dbReference>
<dbReference type="SUPFAM" id="SSF56112">
    <property type="entry name" value="Protein kinase-like (PK-like)"/>
    <property type="match status" value="1"/>
</dbReference>
<keyword evidence="7 10" id="KW-1133">Transmembrane helix</keyword>
<comment type="subcellular location">
    <subcellularLocation>
        <location evidence="1">Membrane</location>
    </subcellularLocation>
</comment>
<dbReference type="AlphaFoldDB" id="A0A7N0SVK0"/>
<dbReference type="GO" id="GO:0004672">
    <property type="term" value="F:protein kinase activity"/>
    <property type="evidence" value="ECO:0007669"/>
    <property type="project" value="InterPro"/>
</dbReference>
<dbReference type="GO" id="GO:0033612">
    <property type="term" value="F:receptor serine/threonine kinase binding"/>
    <property type="evidence" value="ECO:0007669"/>
    <property type="project" value="TreeGrafter"/>
</dbReference>
<dbReference type="Proteomes" id="UP000594263">
    <property type="component" value="Unplaced"/>
</dbReference>
<evidence type="ECO:0000256" key="7">
    <source>
        <dbReference type="ARBA" id="ARBA00022989"/>
    </source>
</evidence>
<dbReference type="PROSITE" id="PS51450">
    <property type="entry name" value="LRR"/>
    <property type="match status" value="1"/>
</dbReference>
<keyword evidence="3 10" id="KW-0812">Transmembrane</keyword>
<evidence type="ECO:0000256" key="8">
    <source>
        <dbReference type="ARBA" id="ARBA00023136"/>
    </source>
</evidence>
<dbReference type="Gene3D" id="1.10.510.10">
    <property type="entry name" value="Transferase(Phosphotransferase) domain 1"/>
    <property type="match status" value="1"/>
</dbReference>
<evidence type="ECO:0000256" key="10">
    <source>
        <dbReference type="SAM" id="Phobius"/>
    </source>
</evidence>
<evidence type="ECO:0000259" key="11">
    <source>
        <dbReference type="PROSITE" id="PS50011"/>
    </source>
</evidence>
<dbReference type="Gene3D" id="3.80.10.10">
    <property type="entry name" value="Ribonuclease Inhibitor"/>
    <property type="match status" value="2"/>
</dbReference>
<dbReference type="InterPro" id="IPR001611">
    <property type="entry name" value="Leu-rich_rpt"/>
</dbReference>
<dbReference type="PROSITE" id="PS50011">
    <property type="entry name" value="PROTEIN_KINASE_DOM"/>
    <property type="match status" value="1"/>
</dbReference>
<dbReference type="Pfam" id="PF07714">
    <property type="entry name" value="PK_Tyr_Ser-Thr"/>
    <property type="match status" value="1"/>
</dbReference>
<evidence type="ECO:0000256" key="3">
    <source>
        <dbReference type="ARBA" id="ARBA00022692"/>
    </source>
</evidence>
<keyword evidence="6" id="KW-0067">ATP-binding</keyword>
<feature type="domain" description="Protein kinase" evidence="11">
    <location>
        <begin position="266"/>
        <end position="432"/>
    </location>
</feature>
<dbReference type="EnsemblPlants" id="Kaladp0006s0091.1.v1.1">
    <property type="protein sequence ID" value="Kaladp0006s0091.1.v1.1"/>
    <property type="gene ID" value="Kaladp0006s0091.v1.1"/>
</dbReference>
<dbReference type="InterPro" id="IPR001245">
    <property type="entry name" value="Ser-Thr/Tyr_kinase_cat_dom"/>
</dbReference>
<evidence type="ECO:0000256" key="6">
    <source>
        <dbReference type="ARBA" id="ARBA00022840"/>
    </source>
</evidence>
<reference evidence="12" key="1">
    <citation type="submission" date="2021-01" db="UniProtKB">
        <authorList>
            <consortium name="EnsemblPlants"/>
        </authorList>
    </citation>
    <scope>IDENTIFICATION</scope>
</reference>
<organism evidence="12 13">
    <name type="scientific">Kalanchoe fedtschenkoi</name>
    <name type="common">Lavender scallops</name>
    <name type="synonym">South American air plant</name>
    <dbReference type="NCBI Taxonomy" id="63787"/>
    <lineage>
        <taxon>Eukaryota</taxon>
        <taxon>Viridiplantae</taxon>
        <taxon>Streptophyta</taxon>
        <taxon>Embryophyta</taxon>
        <taxon>Tracheophyta</taxon>
        <taxon>Spermatophyta</taxon>
        <taxon>Magnoliopsida</taxon>
        <taxon>eudicotyledons</taxon>
        <taxon>Gunneridae</taxon>
        <taxon>Pentapetalae</taxon>
        <taxon>Saxifragales</taxon>
        <taxon>Crassulaceae</taxon>
        <taxon>Kalanchoe</taxon>
    </lineage>
</organism>
<dbReference type="FunFam" id="3.80.10.10:FF:000383">
    <property type="entry name" value="Leucine-rich repeat receptor protein kinase EMS1"/>
    <property type="match status" value="1"/>
</dbReference>
<evidence type="ECO:0000256" key="5">
    <source>
        <dbReference type="ARBA" id="ARBA00022741"/>
    </source>
</evidence>
<keyword evidence="5" id="KW-0547">Nucleotide-binding</keyword>